<keyword evidence="3 4" id="KW-0408">Iron</keyword>
<dbReference type="InterPro" id="IPR003468">
    <property type="entry name" value="Cyt_c_oxidase_monohaem-su/FixO"/>
</dbReference>
<evidence type="ECO:0000256" key="4">
    <source>
        <dbReference type="PROSITE-ProRule" id="PRU00433"/>
    </source>
</evidence>
<dbReference type="RefSeq" id="WP_368392441.1">
    <property type="nucleotide sequence ID" value="NZ_JBFRYC010000009.1"/>
</dbReference>
<protein>
    <submittedName>
        <fullName evidence="6">Cbb3-type cytochrome c oxidase subunit II</fullName>
    </submittedName>
</protein>
<evidence type="ECO:0000256" key="3">
    <source>
        <dbReference type="ARBA" id="ARBA00023004"/>
    </source>
</evidence>
<keyword evidence="7" id="KW-1185">Reference proteome</keyword>
<name>A0ABV3TN91_9RHOB</name>
<dbReference type="Pfam" id="PF02433">
    <property type="entry name" value="FixO"/>
    <property type="match status" value="1"/>
</dbReference>
<organism evidence="6 7">
    <name type="scientific">Thioclava arctica</name>
    <dbReference type="NCBI Taxonomy" id="3238301"/>
    <lineage>
        <taxon>Bacteria</taxon>
        <taxon>Pseudomonadati</taxon>
        <taxon>Pseudomonadota</taxon>
        <taxon>Alphaproteobacteria</taxon>
        <taxon>Rhodobacterales</taxon>
        <taxon>Paracoccaceae</taxon>
        <taxon>Thioclava</taxon>
    </lineage>
</organism>
<proteinExistence type="predicted"/>
<comment type="caution">
    <text evidence="6">The sequence shown here is derived from an EMBL/GenBank/DDBJ whole genome shotgun (WGS) entry which is preliminary data.</text>
</comment>
<feature type="domain" description="Cytochrome c" evidence="5">
    <location>
        <begin position="44"/>
        <end position="184"/>
    </location>
</feature>
<accession>A0ABV3TN91</accession>
<dbReference type="Gene3D" id="1.10.760.10">
    <property type="entry name" value="Cytochrome c-like domain"/>
    <property type="match status" value="1"/>
</dbReference>
<reference evidence="6 7" key="1">
    <citation type="journal article" date="2011" name="Int. J. Syst. Evol. Microbiol.">
        <title>Zhongshania antarctica gen. nov., sp. nov. and Zhongshania guokunii sp. nov., gammaproteobacteria respectively isolated from coastal attached (fast) ice and surface seawater of the Antarctic.</title>
        <authorList>
            <person name="Li H.J."/>
            <person name="Zhang X.Y."/>
            <person name="Chen C.X."/>
            <person name="Zhang Y.J."/>
            <person name="Gao Z.M."/>
            <person name="Yu Y."/>
            <person name="Chen X.L."/>
            <person name="Chen B."/>
            <person name="Zhang Y.Z."/>
        </authorList>
    </citation>
    <scope>NUCLEOTIDE SEQUENCE [LARGE SCALE GENOMIC DNA]</scope>
    <source>
        <strain evidence="6 7">15-R06ZXC-3</strain>
    </source>
</reference>
<dbReference type="InterPro" id="IPR009056">
    <property type="entry name" value="Cyt_c-like_dom"/>
</dbReference>
<keyword evidence="1 4" id="KW-0349">Heme</keyword>
<dbReference type="SUPFAM" id="SSF46626">
    <property type="entry name" value="Cytochrome c"/>
    <property type="match status" value="1"/>
</dbReference>
<sequence length="217" mass="23470">MNRYLPLAIVSLAILAFATLLLVIVPGMQIAADGVAPGLKPYTAAEARGRAVYVSMGCLYCHSQQPRDEAQAPDGERGWGRASVAGDYAYDAPHQLGTMRTGPDLMNIGDRLPSQDWQLTHLYQPRAISNWSIMPAYPFLFTLKDKAGPTDVVVKLPPAYAPKTGVIVANQDALDLVSYLQGMKHDYAPPGDGLRDNGYAQIDARQMPQTDAAKAAQ</sequence>
<evidence type="ECO:0000259" key="5">
    <source>
        <dbReference type="PROSITE" id="PS51007"/>
    </source>
</evidence>
<evidence type="ECO:0000256" key="1">
    <source>
        <dbReference type="ARBA" id="ARBA00022617"/>
    </source>
</evidence>
<dbReference type="Proteomes" id="UP001557465">
    <property type="component" value="Unassembled WGS sequence"/>
</dbReference>
<dbReference type="PROSITE" id="PS51007">
    <property type="entry name" value="CYTC"/>
    <property type="match status" value="1"/>
</dbReference>
<evidence type="ECO:0000313" key="7">
    <source>
        <dbReference type="Proteomes" id="UP001557465"/>
    </source>
</evidence>
<evidence type="ECO:0000256" key="2">
    <source>
        <dbReference type="ARBA" id="ARBA00022723"/>
    </source>
</evidence>
<dbReference type="EMBL" id="JBFRYC010000009">
    <property type="protein sequence ID" value="MEX1662740.1"/>
    <property type="molecule type" value="Genomic_DNA"/>
</dbReference>
<evidence type="ECO:0000313" key="6">
    <source>
        <dbReference type="EMBL" id="MEX1662740.1"/>
    </source>
</evidence>
<gene>
    <name evidence="6" type="ORF">AB4874_13950</name>
</gene>
<dbReference type="InterPro" id="IPR036909">
    <property type="entry name" value="Cyt_c-like_dom_sf"/>
</dbReference>
<keyword evidence="2 4" id="KW-0479">Metal-binding</keyword>